<dbReference type="EMBL" id="JAOTJD010000040">
    <property type="protein sequence ID" value="MFD3265798.1"/>
    <property type="molecule type" value="Genomic_DNA"/>
</dbReference>
<dbReference type="PANTHER" id="PTHR43877">
    <property type="entry name" value="AMINOALKYLPHOSPHONATE N-ACETYLTRANSFERASE-RELATED-RELATED"/>
    <property type="match status" value="1"/>
</dbReference>
<dbReference type="Gene3D" id="3.40.630.30">
    <property type="match status" value="1"/>
</dbReference>
<accession>A0ABW6CXZ5</accession>
<evidence type="ECO:0000313" key="4">
    <source>
        <dbReference type="EMBL" id="MFD3265798.1"/>
    </source>
</evidence>
<dbReference type="PROSITE" id="PS51186">
    <property type="entry name" value="GNAT"/>
    <property type="match status" value="1"/>
</dbReference>
<dbReference type="RefSeq" id="WP_377371167.1">
    <property type="nucleotide sequence ID" value="NZ_JAOTJD010000040.1"/>
</dbReference>
<reference evidence="4 5" key="1">
    <citation type="submission" date="2022-09" db="EMBL/GenBank/DDBJ databases">
        <title>New species of Phenylobacterium.</title>
        <authorList>
            <person name="Mieszkin S."/>
        </authorList>
    </citation>
    <scope>NUCLEOTIDE SEQUENCE [LARGE SCALE GENOMIC DNA]</scope>
    <source>
        <strain evidence="4 5">HK31-G</strain>
    </source>
</reference>
<organism evidence="4 5">
    <name type="scientific">Phenylobacterium ferrooxidans</name>
    <dbReference type="NCBI Taxonomy" id="2982689"/>
    <lineage>
        <taxon>Bacteria</taxon>
        <taxon>Pseudomonadati</taxon>
        <taxon>Pseudomonadota</taxon>
        <taxon>Alphaproteobacteria</taxon>
        <taxon>Caulobacterales</taxon>
        <taxon>Caulobacteraceae</taxon>
        <taxon>Phenylobacterium</taxon>
    </lineage>
</organism>
<keyword evidence="5" id="KW-1185">Reference proteome</keyword>
<evidence type="ECO:0000313" key="5">
    <source>
        <dbReference type="Proteomes" id="UP001598130"/>
    </source>
</evidence>
<protein>
    <submittedName>
        <fullName evidence="4">GNAT family N-acetyltransferase</fullName>
    </submittedName>
</protein>
<evidence type="ECO:0000256" key="2">
    <source>
        <dbReference type="ARBA" id="ARBA00023315"/>
    </source>
</evidence>
<feature type="domain" description="N-acetyltransferase" evidence="3">
    <location>
        <begin position="2"/>
        <end position="173"/>
    </location>
</feature>
<comment type="caution">
    <text evidence="4">The sequence shown here is derived from an EMBL/GenBank/DDBJ whole genome shotgun (WGS) entry which is preliminary data.</text>
</comment>
<evidence type="ECO:0000259" key="3">
    <source>
        <dbReference type="PROSITE" id="PS51186"/>
    </source>
</evidence>
<keyword evidence="2" id="KW-0012">Acyltransferase</keyword>
<dbReference type="InterPro" id="IPR000182">
    <property type="entry name" value="GNAT_dom"/>
</dbReference>
<proteinExistence type="predicted"/>
<dbReference type="InterPro" id="IPR050832">
    <property type="entry name" value="Bact_Acetyltransf"/>
</dbReference>
<gene>
    <name evidence="4" type="ORF">OCL97_17725</name>
</gene>
<evidence type="ECO:0000256" key="1">
    <source>
        <dbReference type="ARBA" id="ARBA00022679"/>
    </source>
</evidence>
<sequence>MTEIRPAVLTRDVERIAAIDTAVQSTSVLAANAGPEGIVLRSVPQTVTKVFPLEDLEDPDRPWDVAWVATDGSQIIGFAAVGFQAWNQRLVLWHFYVDAGRRGQGLGRRLMEAVLDHARSLGARHVWLETSNQNQPGVAVYQALGFSLTGLDLTLYDATPSEGEFALFFSRAV</sequence>
<dbReference type="Pfam" id="PF00583">
    <property type="entry name" value="Acetyltransf_1"/>
    <property type="match status" value="1"/>
</dbReference>
<keyword evidence="1" id="KW-0808">Transferase</keyword>
<dbReference type="InterPro" id="IPR016181">
    <property type="entry name" value="Acyl_CoA_acyltransferase"/>
</dbReference>
<dbReference type="Proteomes" id="UP001598130">
    <property type="component" value="Unassembled WGS sequence"/>
</dbReference>
<dbReference type="CDD" id="cd04301">
    <property type="entry name" value="NAT_SF"/>
    <property type="match status" value="1"/>
</dbReference>
<dbReference type="SUPFAM" id="SSF55729">
    <property type="entry name" value="Acyl-CoA N-acyltransferases (Nat)"/>
    <property type="match status" value="1"/>
</dbReference>
<name>A0ABW6CXZ5_9CAUL</name>